<evidence type="ECO:0000256" key="1">
    <source>
        <dbReference type="ARBA" id="ARBA00022722"/>
    </source>
</evidence>
<dbReference type="PIRSF" id="PIRSF005520">
    <property type="entry name" value="UCP005520"/>
    <property type="match status" value="1"/>
</dbReference>
<evidence type="ECO:0000259" key="5">
    <source>
        <dbReference type="SMART" id="SM00535"/>
    </source>
</evidence>
<gene>
    <name evidence="4" type="primary">mrnC</name>
    <name evidence="6" type="ORF">UR08_09085</name>
</gene>
<accession>A0A3D8TR61</accession>
<comment type="subcellular location">
    <subcellularLocation>
        <location evidence="4">Cytoplasm</location>
    </subcellularLocation>
</comment>
<dbReference type="GO" id="GO:0019843">
    <property type="term" value="F:rRNA binding"/>
    <property type="evidence" value="ECO:0007669"/>
    <property type="project" value="UniProtKB-UniRule"/>
</dbReference>
<evidence type="ECO:0000313" key="7">
    <source>
        <dbReference type="Proteomes" id="UP000257055"/>
    </source>
</evidence>
<keyword evidence="4" id="KW-0963">Cytoplasm</keyword>
<keyword evidence="4" id="KW-0460">Magnesium</keyword>
<dbReference type="InterPro" id="IPR008226">
    <property type="entry name" value="Mini3_fam"/>
</dbReference>
<comment type="similarity">
    <text evidence="4">Belongs to the MrnC RNase family.</text>
</comment>
<dbReference type="PANTHER" id="PTHR34276">
    <property type="entry name" value="MINI-RIBONUCLEASE 3"/>
    <property type="match status" value="1"/>
</dbReference>
<dbReference type="Proteomes" id="UP000257055">
    <property type="component" value="Unassembled WGS sequence"/>
</dbReference>
<comment type="function">
    <text evidence="4">Involved in correct processing of both the 5' and 3' ends of 23S rRNA precursor. Processes 30S rRNA precursor transcript even in absence of ribonuclease 3 (Rnc); Rnc processes 30S rRNA into smaller rRNA precursors.</text>
</comment>
<proteinExistence type="inferred from homology"/>
<keyword evidence="2 4" id="KW-0255">Endonuclease</keyword>
<keyword evidence="4" id="KW-0698">rRNA processing</keyword>
<comment type="cofactor">
    <cofactor evidence="4">
        <name>Mg(2+)</name>
        <dbReference type="ChEBI" id="CHEBI:18420"/>
    </cofactor>
</comment>
<keyword evidence="7" id="KW-1185">Reference proteome</keyword>
<dbReference type="InterPro" id="IPR000999">
    <property type="entry name" value="RNase_III_dom"/>
</dbReference>
<dbReference type="EC" id="3.1.26.-" evidence="4"/>
<protein>
    <recommendedName>
        <fullName evidence="4">Mini-ribonuclease 3</fullName>
        <shortName evidence="4">Mini-3</shortName>
        <shortName evidence="4">Mini-RNase 3</shortName>
        <ecNumber evidence="4">3.1.26.-</ecNumber>
    </recommendedName>
    <alternativeName>
        <fullName evidence="4">Mini-RNase III</fullName>
        <shortName evidence="4">Mini-III</shortName>
    </alternativeName>
</protein>
<evidence type="ECO:0000256" key="2">
    <source>
        <dbReference type="ARBA" id="ARBA00022759"/>
    </source>
</evidence>
<dbReference type="Gene3D" id="1.10.1520.10">
    <property type="entry name" value="Ribonuclease III domain"/>
    <property type="match status" value="1"/>
</dbReference>
<organism evidence="6 7">
    <name type="scientific">Listeria kieliensis</name>
    <dbReference type="NCBI Taxonomy" id="1621700"/>
    <lineage>
        <taxon>Bacteria</taxon>
        <taxon>Bacillati</taxon>
        <taxon>Bacillota</taxon>
        <taxon>Bacilli</taxon>
        <taxon>Bacillales</taxon>
        <taxon>Listeriaceae</taxon>
        <taxon>Listeria</taxon>
    </lineage>
</organism>
<dbReference type="GO" id="GO:0004525">
    <property type="term" value="F:ribonuclease III activity"/>
    <property type="evidence" value="ECO:0007669"/>
    <property type="project" value="InterPro"/>
</dbReference>
<dbReference type="InterPro" id="IPR036389">
    <property type="entry name" value="RNase_III_sf"/>
</dbReference>
<dbReference type="SUPFAM" id="SSF69065">
    <property type="entry name" value="RNase III domain-like"/>
    <property type="match status" value="1"/>
</dbReference>
<dbReference type="GO" id="GO:0006364">
    <property type="term" value="P:rRNA processing"/>
    <property type="evidence" value="ECO:0007669"/>
    <property type="project" value="UniProtKB-UniRule"/>
</dbReference>
<comment type="caution">
    <text evidence="6">The sequence shown here is derived from an EMBL/GenBank/DDBJ whole genome shotgun (WGS) entry which is preliminary data.</text>
</comment>
<dbReference type="EMBL" id="LARY01000002">
    <property type="protein sequence ID" value="RDX01094.1"/>
    <property type="molecule type" value="Genomic_DNA"/>
</dbReference>
<evidence type="ECO:0000313" key="6">
    <source>
        <dbReference type="EMBL" id="RDX01094.1"/>
    </source>
</evidence>
<dbReference type="HAMAP" id="MF_01468">
    <property type="entry name" value="RNase_Mini_III"/>
    <property type="match status" value="1"/>
</dbReference>
<keyword evidence="4" id="KW-0699">rRNA-binding</keyword>
<dbReference type="SMART" id="SM00535">
    <property type="entry name" value="RIBOc"/>
    <property type="match status" value="1"/>
</dbReference>
<evidence type="ECO:0000256" key="3">
    <source>
        <dbReference type="ARBA" id="ARBA00022801"/>
    </source>
</evidence>
<dbReference type="PANTHER" id="PTHR34276:SF1">
    <property type="entry name" value="MINI-RIBONUCLEASE 3"/>
    <property type="match status" value="1"/>
</dbReference>
<keyword evidence="3 4" id="KW-0378">Hydrolase</keyword>
<dbReference type="Pfam" id="PF00636">
    <property type="entry name" value="Ribonuclease_3"/>
    <property type="match status" value="1"/>
</dbReference>
<keyword evidence="4" id="KW-0694">RNA-binding</keyword>
<keyword evidence="4" id="KW-0690">Ribosome biogenesis</keyword>
<sequence>MSRVKDYKQLNGLTLAYMGDAVYEKYIREHLLISGKTKPNQLHKTATKYVSAKGQAKVLNRLIEQGFLTEEEEAICRRGRNAKSHSAPKNTDLATYNLSTAFEAVIGYLYLGEEESRLEEWLLLAVQMIEEENLDGKK</sequence>
<evidence type="ECO:0000256" key="4">
    <source>
        <dbReference type="HAMAP-Rule" id="MF_01468"/>
    </source>
</evidence>
<dbReference type="CDD" id="cd00593">
    <property type="entry name" value="RIBOc"/>
    <property type="match status" value="1"/>
</dbReference>
<comment type="subunit">
    <text evidence="4">Homodimer.</text>
</comment>
<dbReference type="GO" id="GO:0005737">
    <property type="term" value="C:cytoplasm"/>
    <property type="evidence" value="ECO:0007669"/>
    <property type="project" value="UniProtKB-SubCell"/>
</dbReference>
<feature type="domain" description="RNase III" evidence="5">
    <location>
        <begin position="2"/>
        <end position="134"/>
    </location>
</feature>
<dbReference type="RefSeq" id="WP_115753345.1">
    <property type="nucleotide sequence ID" value="NZ_LARY01000002.1"/>
</dbReference>
<keyword evidence="1 4" id="KW-0540">Nuclease</keyword>
<feature type="active site" evidence="4">
    <location>
        <position position="20"/>
    </location>
</feature>
<dbReference type="AlphaFoldDB" id="A0A3D8TR61"/>
<name>A0A3D8TR61_9LIST</name>
<reference evidence="7" key="1">
    <citation type="submission" date="2015-04" db="EMBL/GenBank/DDBJ databases">
        <authorList>
            <person name="Schardt J."/>
            <person name="Mueller-Herbst S."/>
            <person name="Scherer S."/>
            <person name="Huptas C."/>
        </authorList>
    </citation>
    <scope>NUCLEOTIDE SEQUENCE [LARGE SCALE GENOMIC DNA]</scope>
    <source>
        <strain evidence="7">Kiel-L1</strain>
    </source>
</reference>